<dbReference type="EMBL" id="BX572601">
    <property type="protein sequence ID" value="CAE27974.1"/>
    <property type="molecule type" value="Genomic_DNA"/>
</dbReference>
<organism evidence="1">
    <name type="scientific">Rhodopseudomonas palustris (strain ATCC BAA-98 / CGA009)</name>
    <dbReference type="NCBI Taxonomy" id="258594"/>
    <lineage>
        <taxon>Bacteria</taxon>
        <taxon>Pseudomonadati</taxon>
        <taxon>Pseudomonadota</taxon>
        <taxon>Alphaproteobacteria</taxon>
        <taxon>Hyphomicrobiales</taxon>
        <taxon>Nitrobacteraceae</taxon>
        <taxon>Rhodopseudomonas</taxon>
    </lineage>
</organism>
<proteinExistence type="predicted"/>
<name>Q6N6T1_RHOPA</name>
<dbReference type="InterPro" id="IPR036388">
    <property type="entry name" value="WH-like_DNA-bd_sf"/>
</dbReference>
<reference evidence="1" key="1">
    <citation type="journal article" date="2004" name="Nat. Biotechnol.">
        <title>Complete genome sequence of the metabolically versatile photosynthetic bacterium Rhodopseudomonas palustris.</title>
        <authorList>
            <person name="Larimer F.W."/>
            <person name="Chain P."/>
            <person name="Hauser L."/>
            <person name="Lamerdin J."/>
            <person name="Malfatti S."/>
            <person name="Do L."/>
            <person name="Land M.L."/>
            <person name="Pelletier D.A."/>
            <person name="Beatty J.T."/>
            <person name="Lang A.S."/>
            <person name="Tabita F.R."/>
            <person name="Gibson J.L."/>
            <person name="Hanson T.E."/>
            <person name="Bobst C."/>
            <person name="Torres J.L."/>
            <person name="Peres C."/>
            <person name="Harrison F.H."/>
            <person name="Gibson J."/>
            <person name="Harwood C.S."/>
        </authorList>
    </citation>
    <scope>NUCLEOTIDE SEQUENCE [LARGE SCALE GENOMIC DNA]</scope>
    <source>
        <strain evidence="1">CGA009</strain>
    </source>
</reference>
<gene>
    <name evidence="1" type="ordered locus">RPA2533</name>
</gene>
<dbReference type="AlphaFoldDB" id="Q6N6T1"/>
<dbReference type="HOGENOM" id="CLU_1884173_0_0_5"/>
<sequence length="139" mass="15458">MECSVLNIALKLPDKGLIAVTGELSDEERKALKALSDVLVEFVKRRPNMPLHQIIVMLSVALEEGKSLKTYSERTQYPTSSVSRTFLDNGPKMRTGEAGLGLLEARPSQHNLREYETHLSAKGKSFFKSIAKRMLGVRG</sequence>
<evidence type="ECO:0000313" key="1">
    <source>
        <dbReference type="EMBL" id="CAE27974.1"/>
    </source>
</evidence>
<accession>Q6N6T1</accession>
<dbReference type="Gene3D" id="1.10.10.10">
    <property type="entry name" value="Winged helix-like DNA-binding domain superfamily/Winged helix DNA-binding domain"/>
    <property type="match status" value="1"/>
</dbReference>
<protein>
    <submittedName>
        <fullName evidence="1">Uncharacterized protein</fullName>
    </submittedName>
</protein>
<dbReference type="STRING" id="258594.RPA2533"/>